<feature type="transmembrane region" description="Helical" evidence="1">
    <location>
        <begin position="161"/>
        <end position="179"/>
    </location>
</feature>
<evidence type="ECO:0000256" key="1">
    <source>
        <dbReference type="SAM" id="Phobius"/>
    </source>
</evidence>
<proteinExistence type="predicted"/>
<accession>A0A0G3GTX3</accession>
<dbReference type="AlphaFoldDB" id="A0A0G3GTX3"/>
<name>A0A0G3GTX3_9CORY</name>
<keyword evidence="1" id="KW-0472">Membrane</keyword>
<dbReference type="KEGG" id="cei:CEPID_02030"/>
<organism evidence="2 3">
    <name type="scientific">Corynebacterium epidermidicanis</name>
    <dbReference type="NCBI Taxonomy" id="1050174"/>
    <lineage>
        <taxon>Bacteria</taxon>
        <taxon>Bacillati</taxon>
        <taxon>Actinomycetota</taxon>
        <taxon>Actinomycetes</taxon>
        <taxon>Mycobacteriales</taxon>
        <taxon>Corynebacteriaceae</taxon>
        <taxon>Corynebacterium</taxon>
    </lineage>
</organism>
<feature type="transmembrane region" description="Helical" evidence="1">
    <location>
        <begin position="136"/>
        <end position="155"/>
    </location>
</feature>
<evidence type="ECO:0000313" key="3">
    <source>
        <dbReference type="Proteomes" id="UP000035368"/>
    </source>
</evidence>
<dbReference type="RefSeq" id="WP_144413417.1">
    <property type="nucleotide sequence ID" value="NZ_CP011541.1"/>
</dbReference>
<dbReference type="Proteomes" id="UP000035368">
    <property type="component" value="Chromosome"/>
</dbReference>
<keyword evidence="1" id="KW-0812">Transmembrane</keyword>
<sequence>MSWKTRGKGSTLFGLLLVSVIPCLQLVLVSVAMRRRPKHTVRLFPDDDIEAIASLAGDAKRLVLADVVYFVDQGFVRPSGDMLYVTRLRPKSATSLQRSILGALSRGSLDLGETPARVRQQRRDELIELDPIHRRLGRLAVGLIGLSVITGFAGAAMAEQILLLPVSIVSSGILGLVVLQRTRGGTSSQAFDVDKPATSRAHLAALNGEADPLVMRASWELLAGVRLDTSESSTTVESYA</sequence>
<protein>
    <submittedName>
        <fullName evidence="2">Uncharacterized protein</fullName>
    </submittedName>
</protein>
<gene>
    <name evidence="2" type="ORF">CEPID_02030</name>
</gene>
<feature type="transmembrane region" description="Helical" evidence="1">
    <location>
        <begin position="12"/>
        <end position="33"/>
    </location>
</feature>
<evidence type="ECO:0000313" key="2">
    <source>
        <dbReference type="EMBL" id="AKK02287.1"/>
    </source>
</evidence>
<keyword evidence="1" id="KW-1133">Transmembrane helix</keyword>
<keyword evidence="3" id="KW-1185">Reference proteome</keyword>
<dbReference type="PATRIC" id="fig|1050174.4.peg.409"/>
<dbReference type="EMBL" id="CP011541">
    <property type="protein sequence ID" value="AKK02287.1"/>
    <property type="molecule type" value="Genomic_DNA"/>
</dbReference>
<reference evidence="2 3" key="1">
    <citation type="submission" date="2015-05" db="EMBL/GenBank/DDBJ databases">
        <title>Complete genome sequence of Corynebacterium epidermidicanis DSM 45586, isolated from the skin of a dog suffering from pruritus.</title>
        <authorList>
            <person name="Ruckert C."/>
            <person name="Albersmeier A."/>
            <person name="Winkler A."/>
            <person name="Tauch A."/>
        </authorList>
    </citation>
    <scope>NUCLEOTIDE SEQUENCE [LARGE SCALE GENOMIC DNA]</scope>
    <source>
        <strain evidence="2 3">DSM 45586</strain>
    </source>
</reference>